<dbReference type="Pfam" id="PF00534">
    <property type="entry name" value="Glycos_transf_1"/>
    <property type="match status" value="1"/>
</dbReference>
<name>A0ABY0UIH7_9FLAO</name>
<dbReference type="PANTHER" id="PTHR46401">
    <property type="entry name" value="GLYCOSYLTRANSFERASE WBBK-RELATED"/>
    <property type="match status" value="1"/>
</dbReference>
<sequence>MKTKHTKQYSMKILYIHQYFNTLEDGGSTRSYWISQELIKNGHEVTMITSTRNKEDHTSIKSIDGISVIYLKAYYNQKMGFLGRLKAYLGFMLKSTITALKQKNIDMVIATSTPLTIGIPALFLKKLKGIPYIFEVRDLWPEVPIQMGALNNWFLRNTALWLEKSIYKNAKHIVALSPGMEEGVLRTGIEQSKVTMIPNMSKIDHFFPRKHNLELMNKYGLKKDNFKLVYFGSMGLSNGIDYILETAKLLKSHTDIDFIFIGYGSMIESFLEYCKTHKLDNIKFLGRFGVEEASELVNFCDASLVTFANIPILYTNSPNKLFDSLSAGKPIIVNSKGWTKTMVETNNCGVYVDPESPEDFVKKILYLKNNPEELVLMGENARKLAESTYDKSILCAQYTKVVEDFFSKK</sequence>
<protein>
    <submittedName>
        <fullName evidence="4">Glycosyltransferase involved in cell wall bisynthesis</fullName>
    </submittedName>
</protein>
<keyword evidence="5" id="KW-1185">Reference proteome</keyword>
<organism evidence="4 5">
    <name type="scientific">Maribacter dokdonensis</name>
    <dbReference type="NCBI Taxonomy" id="320912"/>
    <lineage>
        <taxon>Bacteria</taxon>
        <taxon>Pseudomonadati</taxon>
        <taxon>Bacteroidota</taxon>
        <taxon>Flavobacteriia</taxon>
        <taxon>Flavobacteriales</taxon>
        <taxon>Flavobacteriaceae</taxon>
        <taxon>Maribacter</taxon>
    </lineage>
</organism>
<dbReference type="PANTHER" id="PTHR46401:SF2">
    <property type="entry name" value="GLYCOSYLTRANSFERASE WBBK-RELATED"/>
    <property type="match status" value="1"/>
</dbReference>
<evidence type="ECO:0000259" key="2">
    <source>
        <dbReference type="Pfam" id="PF00534"/>
    </source>
</evidence>
<dbReference type="CDD" id="cd03794">
    <property type="entry name" value="GT4_WbuB-like"/>
    <property type="match status" value="1"/>
</dbReference>
<keyword evidence="1" id="KW-0808">Transferase</keyword>
<accession>A0ABY0UIH7</accession>
<dbReference type="Gene3D" id="3.40.50.2000">
    <property type="entry name" value="Glycogen Phosphorylase B"/>
    <property type="match status" value="2"/>
</dbReference>
<dbReference type="Pfam" id="PF13579">
    <property type="entry name" value="Glyco_trans_4_4"/>
    <property type="match status" value="1"/>
</dbReference>
<evidence type="ECO:0000313" key="5">
    <source>
        <dbReference type="Proteomes" id="UP000199574"/>
    </source>
</evidence>
<dbReference type="EMBL" id="LT629754">
    <property type="protein sequence ID" value="SDS73470.1"/>
    <property type="molecule type" value="Genomic_DNA"/>
</dbReference>
<evidence type="ECO:0000313" key="4">
    <source>
        <dbReference type="EMBL" id="SDS73470.1"/>
    </source>
</evidence>
<dbReference type="Proteomes" id="UP000199574">
    <property type="component" value="Chromosome I"/>
</dbReference>
<dbReference type="InterPro" id="IPR001296">
    <property type="entry name" value="Glyco_trans_1"/>
</dbReference>
<proteinExistence type="predicted"/>
<dbReference type="InterPro" id="IPR028098">
    <property type="entry name" value="Glyco_trans_4-like_N"/>
</dbReference>
<dbReference type="SUPFAM" id="SSF53756">
    <property type="entry name" value="UDP-Glycosyltransferase/glycogen phosphorylase"/>
    <property type="match status" value="1"/>
</dbReference>
<reference evidence="4 5" key="1">
    <citation type="submission" date="2016-10" db="EMBL/GenBank/DDBJ databases">
        <authorList>
            <person name="Varghese N."/>
            <person name="Submissions S."/>
        </authorList>
    </citation>
    <scope>NUCLEOTIDE SEQUENCE [LARGE SCALE GENOMIC DNA]</scope>
    <source>
        <strain evidence="4 5">MAR_2009_60</strain>
    </source>
</reference>
<evidence type="ECO:0000259" key="3">
    <source>
        <dbReference type="Pfam" id="PF13579"/>
    </source>
</evidence>
<gene>
    <name evidence="4" type="ORF">SAMN05192545_1953</name>
</gene>
<evidence type="ECO:0000256" key="1">
    <source>
        <dbReference type="ARBA" id="ARBA00022679"/>
    </source>
</evidence>
<feature type="domain" description="Glycosyl transferase family 1" evidence="2">
    <location>
        <begin position="215"/>
        <end position="383"/>
    </location>
</feature>
<feature type="domain" description="Glycosyltransferase subfamily 4-like N-terminal" evidence="3">
    <location>
        <begin position="26"/>
        <end position="199"/>
    </location>
</feature>